<dbReference type="RefSeq" id="XP_040758939.1">
    <property type="nucleotide sequence ID" value="XM_040905124.1"/>
</dbReference>
<evidence type="ECO:0000256" key="4">
    <source>
        <dbReference type="ARBA" id="ARBA00022989"/>
    </source>
</evidence>
<feature type="transmembrane region" description="Helical" evidence="6">
    <location>
        <begin position="294"/>
        <end position="321"/>
    </location>
</feature>
<evidence type="ECO:0000313" key="8">
    <source>
        <dbReference type="Proteomes" id="UP000076871"/>
    </source>
</evidence>
<dbReference type="AlphaFoldDB" id="A0A165BJY5"/>
<feature type="transmembrane region" description="Helical" evidence="6">
    <location>
        <begin position="350"/>
        <end position="373"/>
    </location>
</feature>
<keyword evidence="5 6" id="KW-0472">Membrane</keyword>
<sequence>MHSINIVRPIRNWAHRLRGAFTSKEAFLAYIHTEGNAHQRHTWTNEDLKPSPPSMVNWKWYNFCIFWFGMGFGNWTLGSSLVDNGLSWWEATIAIWIAAFVSGACMALNSRAAANYHVGYPVILRTCFGMYGHYWPVLARGVCACLWVSVITFEGGAFISTMLHCVVGHRWKNLPTQFPASVGTTVQRFAGFVIFWAIVLPFCSLRPTRLKWLYNFKAWVLPPSVMGLLIYCLVQSKGRLASTAALAGESASTLPKGSTLAWLFVSSVNSCMGNWSTFIANMPDFARYSDNPNAVLWTHVLFVPFPAALGGMIGVFGTAALQHAWGETIWNQWDVYDAMLAHNFSGGMRFFVFLLAFSSGLFNFGALIGANLLPFSSDITALFPRYFNIPRGMWFCGTIALALQPWKILASSQGFLAFLDGYGIFMGPTAAIMITDYWIVRKGNIRIMEAYSSKRGATYMYWHGVNLNAAFAYLCGMMVPFVGFVGTFGVSVPEAATKLDKIGWYLSAAIAGVVYVGMCRIRPLANVDRDLPREQLAREFARQREMEVEEVTGSVDGVEEKEIDVEEEDGKKADAYVVSYSPTMEQV</sequence>
<dbReference type="InterPro" id="IPR045225">
    <property type="entry name" value="Uracil/uridine/allantoin_perm"/>
</dbReference>
<dbReference type="PANTHER" id="PTHR30618">
    <property type="entry name" value="NCS1 FAMILY PURINE/PYRIMIDINE TRANSPORTER"/>
    <property type="match status" value="1"/>
</dbReference>
<feature type="transmembrane region" description="Helical" evidence="6">
    <location>
        <begin position="88"/>
        <end position="109"/>
    </location>
</feature>
<dbReference type="PANTHER" id="PTHR30618:SF0">
    <property type="entry name" value="PURINE-URACIL PERMEASE NCS1"/>
    <property type="match status" value="1"/>
</dbReference>
<dbReference type="GO" id="GO:0005886">
    <property type="term" value="C:plasma membrane"/>
    <property type="evidence" value="ECO:0007669"/>
    <property type="project" value="TreeGrafter"/>
</dbReference>
<feature type="transmembrane region" description="Helical" evidence="6">
    <location>
        <begin position="146"/>
        <end position="168"/>
    </location>
</feature>
<feature type="transmembrane region" description="Helical" evidence="6">
    <location>
        <begin position="502"/>
        <end position="521"/>
    </location>
</feature>
<comment type="subcellular location">
    <subcellularLocation>
        <location evidence="1">Membrane</location>
        <topology evidence="1">Multi-pass membrane protein</topology>
    </subcellularLocation>
</comment>
<evidence type="ECO:0000256" key="6">
    <source>
        <dbReference type="SAM" id="Phobius"/>
    </source>
</evidence>
<feature type="transmembrane region" description="Helical" evidence="6">
    <location>
        <begin position="60"/>
        <end position="82"/>
    </location>
</feature>
<organism evidence="7 8">
    <name type="scientific">Laetiporus sulphureus 93-53</name>
    <dbReference type="NCBI Taxonomy" id="1314785"/>
    <lineage>
        <taxon>Eukaryota</taxon>
        <taxon>Fungi</taxon>
        <taxon>Dikarya</taxon>
        <taxon>Basidiomycota</taxon>
        <taxon>Agaricomycotina</taxon>
        <taxon>Agaricomycetes</taxon>
        <taxon>Polyporales</taxon>
        <taxon>Laetiporus</taxon>
    </lineage>
</organism>
<dbReference type="GeneID" id="63822154"/>
<feature type="transmembrane region" description="Helical" evidence="6">
    <location>
        <begin position="422"/>
        <end position="440"/>
    </location>
</feature>
<feature type="transmembrane region" description="Helical" evidence="6">
    <location>
        <begin position="189"/>
        <end position="208"/>
    </location>
</feature>
<reference evidence="7 8" key="1">
    <citation type="journal article" date="2016" name="Mol. Biol. Evol.">
        <title>Comparative Genomics of Early-Diverging Mushroom-Forming Fungi Provides Insights into the Origins of Lignocellulose Decay Capabilities.</title>
        <authorList>
            <person name="Nagy L.G."/>
            <person name="Riley R."/>
            <person name="Tritt A."/>
            <person name="Adam C."/>
            <person name="Daum C."/>
            <person name="Floudas D."/>
            <person name="Sun H."/>
            <person name="Yadav J.S."/>
            <person name="Pangilinan J."/>
            <person name="Larsson K.H."/>
            <person name="Matsuura K."/>
            <person name="Barry K."/>
            <person name="Labutti K."/>
            <person name="Kuo R."/>
            <person name="Ohm R.A."/>
            <person name="Bhattacharya S.S."/>
            <person name="Shirouzu T."/>
            <person name="Yoshinaga Y."/>
            <person name="Martin F.M."/>
            <person name="Grigoriev I.V."/>
            <person name="Hibbett D.S."/>
        </authorList>
    </citation>
    <scope>NUCLEOTIDE SEQUENCE [LARGE SCALE GENOMIC DNA]</scope>
    <source>
        <strain evidence="7 8">93-53</strain>
    </source>
</reference>
<evidence type="ECO:0000313" key="7">
    <source>
        <dbReference type="EMBL" id="KZT01199.1"/>
    </source>
</evidence>
<evidence type="ECO:0000256" key="2">
    <source>
        <dbReference type="ARBA" id="ARBA00008974"/>
    </source>
</evidence>
<evidence type="ECO:0008006" key="9">
    <source>
        <dbReference type="Google" id="ProtNLM"/>
    </source>
</evidence>
<dbReference type="Pfam" id="PF02133">
    <property type="entry name" value="Transp_cyt_pur"/>
    <property type="match status" value="1"/>
</dbReference>
<evidence type="ECO:0000256" key="5">
    <source>
        <dbReference type="ARBA" id="ARBA00023136"/>
    </source>
</evidence>
<keyword evidence="8" id="KW-1185">Reference proteome</keyword>
<keyword evidence="3 6" id="KW-0812">Transmembrane</keyword>
<dbReference type="GO" id="GO:0015205">
    <property type="term" value="F:nucleobase transmembrane transporter activity"/>
    <property type="evidence" value="ECO:0007669"/>
    <property type="project" value="TreeGrafter"/>
</dbReference>
<dbReference type="Gene3D" id="1.10.4160.10">
    <property type="entry name" value="Hydantoin permease"/>
    <property type="match status" value="1"/>
</dbReference>
<comment type="similarity">
    <text evidence="2">Belongs to the purine-cytosine permease (2.A.39) family.</text>
</comment>
<dbReference type="OrthoDB" id="2018619at2759"/>
<evidence type="ECO:0000256" key="1">
    <source>
        <dbReference type="ARBA" id="ARBA00004141"/>
    </source>
</evidence>
<dbReference type="Proteomes" id="UP000076871">
    <property type="component" value="Unassembled WGS sequence"/>
</dbReference>
<gene>
    <name evidence="7" type="ORF">LAESUDRAFT_664425</name>
</gene>
<keyword evidence="4 6" id="KW-1133">Transmembrane helix</keyword>
<proteinExistence type="inferred from homology"/>
<dbReference type="InterPro" id="IPR001248">
    <property type="entry name" value="Pur-cyt_permease"/>
</dbReference>
<accession>A0A165BJY5</accession>
<feature type="transmembrane region" description="Helical" evidence="6">
    <location>
        <begin position="461"/>
        <end position="482"/>
    </location>
</feature>
<dbReference type="InParanoid" id="A0A165BJY5"/>
<dbReference type="EMBL" id="KV427668">
    <property type="protein sequence ID" value="KZT01199.1"/>
    <property type="molecule type" value="Genomic_DNA"/>
</dbReference>
<protein>
    <recommendedName>
        <fullName evidence="9">NCS1 nucleoside transporter family</fullName>
    </recommendedName>
</protein>
<feature type="transmembrane region" description="Helical" evidence="6">
    <location>
        <begin position="214"/>
        <end position="234"/>
    </location>
</feature>
<evidence type="ECO:0000256" key="3">
    <source>
        <dbReference type="ARBA" id="ARBA00022692"/>
    </source>
</evidence>
<name>A0A165BJY5_9APHY</name>